<organism evidence="1 2">
    <name type="scientific">Penicillium frequentans</name>
    <dbReference type="NCBI Taxonomy" id="3151616"/>
    <lineage>
        <taxon>Eukaryota</taxon>
        <taxon>Fungi</taxon>
        <taxon>Dikarya</taxon>
        <taxon>Ascomycota</taxon>
        <taxon>Pezizomycotina</taxon>
        <taxon>Eurotiomycetes</taxon>
        <taxon>Eurotiomycetidae</taxon>
        <taxon>Eurotiales</taxon>
        <taxon>Aspergillaceae</taxon>
        <taxon>Penicillium</taxon>
    </lineage>
</organism>
<protein>
    <submittedName>
        <fullName evidence="1">Uncharacterized protein</fullName>
    </submittedName>
</protein>
<gene>
    <name evidence="1" type="ORF">N7494_000667</name>
</gene>
<reference evidence="1 2" key="1">
    <citation type="journal article" date="2023" name="IMA Fungus">
        <title>Comparative genomic study of the Penicillium genus elucidates a diverse pangenome and 15 lateral gene transfer events.</title>
        <authorList>
            <person name="Petersen C."/>
            <person name="Sorensen T."/>
            <person name="Nielsen M.R."/>
            <person name="Sondergaard T.E."/>
            <person name="Sorensen J.L."/>
            <person name="Fitzpatrick D.A."/>
            <person name="Frisvad J.C."/>
            <person name="Nielsen K.L."/>
        </authorList>
    </citation>
    <scope>NUCLEOTIDE SEQUENCE [LARGE SCALE GENOMIC DNA]</scope>
    <source>
        <strain evidence="1 2">IBT 35679</strain>
    </source>
</reference>
<dbReference type="Proteomes" id="UP001220324">
    <property type="component" value="Unassembled WGS sequence"/>
</dbReference>
<name>A0AAD6D8N0_9EURO</name>
<accession>A0AAD6D8N0</accession>
<evidence type="ECO:0000313" key="2">
    <source>
        <dbReference type="Proteomes" id="UP001220324"/>
    </source>
</evidence>
<evidence type="ECO:0000313" key="1">
    <source>
        <dbReference type="EMBL" id="KAJ5556752.1"/>
    </source>
</evidence>
<dbReference type="EMBL" id="JAQIZZ010000001">
    <property type="protein sequence ID" value="KAJ5556752.1"/>
    <property type="molecule type" value="Genomic_DNA"/>
</dbReference>
<sequence length="119" mass="13262">MATALLHRLRQQPLTFYSILLSPLQIGLQASLPTLELHPILWTHSIGFTGNEIDSPSAATTDGFLFYGSYFMWEDSDGTLSDAFRPKETDVSGIYQFNWDTSSLDPSGYSIPTVKDKLV</sequence>
<comment type="caution">
    <text evidence="1">The sequence shown here is derived from an EMBL/GenBank/DDBJ whole genome shotgun (WGS) entry which is preliminary data.</text>
</comment>
<proteinExistence type="predicted"/>
<keyword evidence="2" id="KW-1185">Reference proteome</keyword>
<dbReference type="AlphaFoldDB" id="A0AAD6D8N0"/>